<protein>
    <recommendedName>
        <fullName evidence="2">DUF7344 domain-containing protein</fullName>
    </recommendedName>
</protein>
<organism evidence="3 4">
    <name type="scientific">Halorussus limi</name>
    <dbReference type="NCBI Taxonomy" id="2938695"/>
    <lineage>
        <taxon>Archaea</taxon>
        <taxon>Methanobacteriati</taxon>
        <taxon>Methanobacteriota</taxon>
        <taxon>Stenosarchaea group</taxon>
        <taxon>Halobacteria</taxon>
        <taxon>Halobacteriales</taxon>
        <taxon>Haladaptataceae</taxon>
        <taxon>Halorussus</taxon>
    </lineage>
</organism>
<dbReference type="AlphaFoldDB" id="A0A8U0HVE0"/>
<dbReference type="InterPro" id="IPR036388">
    <property type="entry name" value="WH-like_DNA-bd_sf"/>
</dbReference>
<evidence type="ECO:0000256" key="1">
    <source>
        <dbReference type="SAM" id="MobiDB-lite"/>
    </source>
</evidence>
<gene>
    <name evidence="3" type="ORF">M0R89_01815</name>
</gene>
<reference evidence="3 4" key="1">
    <citation type="submission" date="2022-04" db="EMBL/GenBank/DDBJ databases">
        <title>Diverse halophilic archaea isolated from saline environments.</title>
        <authorList>
            <person name="Cui H.-L."/>
        </authorList>
    </citation>
    <scope>NUCLEOTIDE SEQUENCE [LARGE SCALE GENOMIC DNA]</scope>
    <source>
        <strain evidence="3 4">XZYJT49</strain>
    </source>
</reference>
<dbReference type="Pfam" id="PF24035">
    <property type="entry name" value="DUF7344"/>
    <property type="match status" value="1"/>
</dbReference>
<accession>A0A8U0HVE0</accession>
<dbReference type="Proteomes" id="UP000830729">
    <property type="component" value="Chromosome"/>
</dbReference>
<evidence type="ECO:0000313" key="3">
    <source>
        <dbReference type="EMBL" id="UPV74819.1"/>
    </source>
</evidence>
<evidence type="ECO:0000313" key="4">
    <source>
        <dbReference type="Proteomes" id="UP000830729"/>
    </source>
</evidence>
<dbReference type="EMBL" id="CP096659">
    <property type="protein sequence ID" value="UPV74819.1"/>
    <property type="molecule type" value="Genomic_DNA"/>
</dbReference>
<feature type="region of interest" description="Disordered" evidence="1">
    <location>
        <begin position="1"/>
        <end position="26"/>
    </location>
</feature>
<proteinExistence type="predicted"/>
<dbReference type="GeneID" id="72183896"/>
<feature type="domain" description="DUF7344" evidence="2">
    <location>
        <begin position="33"/>
        <end position="105"/>
    </location>
</feature>
<sequence>MSQSPSDSTEGRTADDADGNGLGSVDDSLDAIFEVLVAERRRRALYVLHRRGGPVALSDLAEAVASCEGEDADVERVAASLHHVHLPKLVAANVAEYDPEDGTVRPLGHPERLYRHLSAAAEDEYRPLRRAAESATLSEF</sequence>
<dbReference type="RefSeq" id="WP_248650862.1">
    <property type="nucleotide sequence ID" value="NZ_CP096659.1"/>
</dbReference>
<dbReference type="InterPro" id="IPR055768">
    <property type="entry name" value="DUF7344"/>
</dbReference>
<name>A0A8U0HVE0_9EURY</name>
<dbReference type="Gene3D" id="1.10.10.10">
    <property type="entry name" value="Winged helix-like DNA-binding domain superfamily/Winged helix DNA-binding domain"/>
    <property type="match status" value="1"/>
</dbReference>
<dbReference type="KEGG" id="halx:M0R89_01815"/>
<keyword evidence="4" id="KW-1185">Reference proteome</keyword>
<evidence type="ECO:0000259" key="2">
    <source>
        <dbReference type="Pfam" id="PF24035"/>
    </source>
</evidence>